<keyword evidence="2" id="KW-1185">Reference proteome</keyword>
<dbReference type="Proteomes" id="UP000236745">
    <property type="component" value="Unassembled WGS sequence"/>
</dbReference>
<organism evidence="1 2">
    <name type="scientific">Marinobacterium lutimaris</name>
    <dbReference type="NCBI Taxonomy" id="568106"/>
    <lineage>
        <taxon>Bacteria</taxon>
        <taxon>Pseudomonadati</taxon>
        <taxon>Pseudomonadota</taxon>
        <taxon>Gammaproteobacteria</taxon>
        <taxon>Oceanospirillales</taxon>
        <taxon>Oceanospirillaceae</taxon>
        <taxon>Marinobacterium</taxon>
    </lineage>
</organism>
<name>A0A1H6CF63_9GAMM</name>
<sequence>MNRPVLAICKQFIKALSQLTIYAANFFYNDPNPQIGIHYANDILYETVFFFPIADVQMLRQLFQTTRIFRQSAQRGKHSPLPLQPLEVSRTPDFNQQLLNLEMLVNLLLAT</sequence>
<protein>
    <submittedName>
        <fullName evidence="1">Uncharacterized protein</fullName>
    </submittedName>
</protein>
<evidence type="ECO:0000313" key="1">
    <source>
        <dbReference type="EMBL" id="SEG71538.1"/>
    </source>
</evidence>
<dbReference type="AlphaFoldDB" id="A0A1H6CF63"/>
<reference evidence="1 2" key="1">
    <citation type="submission" date="2016-10" db="EMBL/GenBank/DDBJ databases">
        <authorList>
            <person name="de Groot N.N."/>
        </authorList>
    </citation>
    <scope>NUCLEOTIDE SEQUENCE [LARGE SCALE GENOMIC DNA]</scope>
    <source>
        <strain evidence="1 2">DSM 22012</strain>
    </source>
</reference>
<proteinExistence type="predicted"/>
<gene>
    <name evidence="1" type="ORF">SAMN05444390_103441</name>
</gene>
<dbReference type="EMBL" id="FNVQ01000003">
    <property type="protein sequence ID" value="SEG71538.1"/>
    <property type="molecule type" value="Genomic_DNA"/>
</dbReference>
<evidence type="ECO:0000313" key="2">
    <source>
        <dbReference type="Proteomes" id="UP000236745"/>
    </source>
</evidence>
<accession>A0A1H6CF63</accession>